<proteinExistence type="inferred from homology"/>
<comment type="similarity">
    <text evidence="2 11">Belongs to the mitochondrial carrier (TC 2.A.29) family.</text>
</comment>
<evidence type="ECO:0000256" key="5">
    <source>
        <dbReference type="ARBA" id="ARBA00022737"/>
    </source>
</evidence>
<dbReference type="InterPro" id="IPR023395">
    <property type="entry name" value="MCP_dom_sf"/>
</dbReference>
<evidence type="ECO:0000256" key="3">
    <source>
        <dbReference type="ARBA" id="ARBA00022448"/>
    </source>
</evidence>
<dbReference type="PROSITE" id="PS50920">
    <property type="entry name" value="SOLCAR"/>
    <property type="match status" value="3"/>
</dbReference>
<dbReference type="InterPro" id="IPR018108">
    <property type="entry name" value="MCP_transmembrane"/>
</dbReference>
<dbReference type="Gene3D" id="1.50.40.10">
    <property type="entry name" value="Mitochondrial carrier domain"/>
    <property type="match status" value="2"/>
</dbReference>
<dbReference type="GO" id="GO:0005743">
    <property type="term" value="C:mitochondrial inner membrane"/>
    <property type="evidence" value="ECO:0007669"/>
    <property type="project" value="UniProtKB-SubCell"/>
</dbReference>
<dbReference type="SUPFAM" id="SSF103506">
    <property type="entry name" value="Mitochondrial carrier"/>
    <property type="match status" value="1"/>
</dbReference>
<dbReference type="PANTHER" id="PTHR45760:SF2">
    <property type="entry name" value="FI19922P1-RELATED"/>
    <property type="match status" value="1"/>
</dbReference>
<reference evidence="12 13" key="1">
    <citation type="submission" date="2024-10" db="EMBL/GenBank/DDBJ databases">
        <title>Updated reference genomes for cyclostephanoid diatoms.</title>
        <authorList>
            <person name="Roberts W.R."/>
            <person name="Alverson A.J."/>
        </authorList>
    </citation>
    <scope>NUCLEOTIDE SEQUENCE [LARGE SCALE GENOMIC DNA]</scope>
    <source>
        <strain evidence="12 13">AJA010-31</strain>
    </source>
</reference>
<dbReference type="Proteomes" id="UP001530400">
    <property type="component" value="Unassembled WGS sequence"/>
</dbReference>
<evidence type="ECO:0000256" key="11">
    <source>
        <dbReference type="RuleBase" id="RU000488"/>
    </source>
</evidence>
<keyword evidence="9 10" id="KW-0472">Membrane</keyword>
<dbReference type="AlphaFoldDB" id="A0ABD3N495"/>
<evidence type="ECO:0000256" key="6">
    <source>
        <dbReference type="ARBA" id="ARBA00022792"/>
    </source>
</evidence>
<evidence type="ECO:0008006" key="14">
    <source>
        <dbReference type="Google" id="ProtNLM"/>
    </source>
</evidence>
<feature type="repeat" description="Solcar" evidence="10">
    <location>
        <begin position="88"/>
        <end position="183"/>
    </location>
</feature>
<evidence type="ECO:0000313" key="13">
    <source>
        <dbReference type="Proteomes" id="UP001530400"/>
    </source>
</evidence>
<accession>A0ABD3N495</accession>
<evidence type="ECO:0000313" key="12">
    <source>
        <dbReference type="EMBL" id="KAL3770612.1"/>
    </source>
</evidence>
<dbReference type="PANTHER" id="PTHR45760">
    <property type="entry name" value="FI19922P1-RELATED"/>
    <property type="match status" value="1"/>
</dbReference>
<keyword evidence="4 10" id="KW-0812">Transmembrane</keyword>
<keyword evidence="7" id="KW-1133">Transmembrane helix</keyword>
<dbReference type="InterPro" id="IPR045315">
    <property type="entry name" value="Mtm1-like"/>
</dbReference>
<dbReference type="Pfam" id="PF00153">
    <property type="entry name" value="Mito_carr"/>
    <property type="match status" value="4"/>
</dbReference>
<comment type="caution">
    <text evidence="12">The sequence shown here is derived from an EMBL/GenBank/DDBJ whole genome shotgun (WGS) entry which is preliminary data.</text>
</comment>
<evidence type="ECO:0000256" key="1">
    <source>
        <dbReference type="ARBA" id="ARBA00004448"/>
    </source>
</evidence>
<keyword evidence="5" id="KW-0677">Repeat</keyword>
<sequence length="401" mass="43883">MMNRDGREQKVAVVPNSLGPRIVSGSLGSIFTALVVTPLEVVKIRQQSSAATNESSHAHVESKNQLEAKTFLRGRGTVMLRNGLQLPKSFFPCLVAPGHTDVTTLKVSSPNICPRFYESTLCTGSSTFVAQEVATEGNTYRILRSILHAEGVSGLYTGLRPTLLMTVPNTALTLTLYDEIKNKIQSDSTETPVYATLCTGAFSRCIASTFTLPLELIRTRQASFMSSGLGGSAPGLLEDFQYLLRSNGIGGLYKGLQVTLLRDSSFSGIYFLCLEWFRARLKEMDHFGSAEYYLEQGMQVPPSVTIIHNLLSGAGAAIVATLLTGPLDTAKTRKQMISKQDNTNIYKEMNMPKILQYIYKREGLAGLWKGNVARCTKVVPASAIMIACYELGKDVIKDVFH</sequence>
<name>A0ABD3N495_9STRA</name>
<dbReference type="EMBL" id="JALLPJ020001306">
    <property type="protein sequence ID" value="KAL3770612.1"/>
    <property type="molecule type" value="Genomic_DNA"/>
</dbReference>
<organism evidence="12 13">
    <name type="scientific">Cyclotella atomus</name>
    <dbReference type="NCBI Taxonomy" id="382360"/>
    <lineage>
        <taxon>Eukaryota</taxon>
        <taxon>Sar</taxon>
        <taxon>Stramenopiles</taxon>
        <taxon>Ochrophyta</taxon>
        <taxon>Bacillariophyta</taxon>
        <taxon>Coscinodiscophyceae</taxon>
        <taxon>Thalassiosirophycidae</taxon>
        <taxon>Stephanodiscales</taxon>
        <taxon>Stephanodiscaceae</taxon>
        <taxon>Cyclotella</taxon>
    </lineage>
</organism>
<comment type="subcellular location">
    <subcellularLocation>
        <location evidence="1">Mitochondrion inner membrane</location>
        <topology evidence="1">Multi-pass membrane protein</topology>
    </subcellularLocation>
</comment>
<gene>
    <name evidence="12" type="ORF">ACHAWO_009376</name>
</gene>
<keyword evidence="8" id="KW-0496">Mitochondrion</keyword>
<evidence type="ECO:0000256" key="10">
    <source>
        <dbReference type="PROSITE-ProRule" id="PRU00282"/>
    </source>
</evidence>
<keyword evidence="13" id="KW-1185">Reference proteome</keyword>
<keyword evidence="3 11" id="KW-0813">Transport</keyword>
<protein>
    <recommendedName>
        <fullName evidence="14">Mitochondrial carrier protein</fullName>
    </recommendedName>
</protein>
<feature type="repeat" description="Solcar" evidence="10">
    <location>
        <begin position="191"/>
        <end position="280"/>
    </location>
</feature>
<evidence type="ECO:0000256" key="9">
    <source>
        <dbReference type="ARBA" id="ARBA00023136"/>
    </source>
</evidence>
<evidence type="ECO:0000256" key="2">
    <source>
        <dbReference type="ARBA" id="ARBA00006375"/>
    </source>
</evidence>
<evidence type="ECO:0000256" key="4">
    <source>
        <dbReference type="ARBA" id="ARBA00022692"/>
    </source>
</evidence>
<feature type="repeat" description="Solcar" evidence="10">
    <location>
        <begin position="304"/>
        <end position="395"/>
    </location>
</feature>
<keyword evidence="6" id="KW-0999">Mitochondrion inner membrane</keyword>
<evidence type="ECO:0000256" key="8">
    <source>
        <dbReference type="ARBA" id="ARBA00023128"/>
    </source>
</evidence>
<evidence type="ECO:0000256" key="7">
    <source>
        <dbReference type="ARBA" id="ARBA00022989"/>
    </source>
</evidence>